<proteinExistence type="inferred from homology"/>
<dbReference type="eggNOG" id="COG0363">
    <property type="taxonomic scope" value="Bacteria"/>
</dbReference>
<comment type="function">
    <text evidence="2">Hydrolysis of 6-phosphogluconolactone to 6-phosphogluconate.</text>
</comment>
<dbReference type="EMBL" id="CP002666">
    <property type="protein sequence ID" value="AEE45999.1"/>
    <property type="molecule type" value="Genomic_DNA"/>
</dbReference>
<accession>F4GZ09</accession>
<dbReference type="InterPro" id="IPR039104">
    <property type="entry name" value="6PGL"/>
</dbReference>
<dbReference type="AlphaFoldDB" id="F4GZ09"/>
<evidence type="ECO:0000256" key="2">
    <source>
        <dbReference type="ARBA" id="ARBA00002681"/>
    </source>
</evidence>
<name>F4GZ09_CELFA</name>
<dbReference type="EC" id="3.1.1.31" evidence="5"/>
<dbReference type="GO" id="GO:0008171">
    <property type="term" value="F:O-methyltransferase activity"/>
    <property type="evidence" value="ECO:0007669"/>
    <property type="project" value="InterPro"/>
</dbReference>
<evidence type="ECO:0000259" key="10">
    <source>
        <dbReference type="Pfam" id="PF01182"/>
    </source>
</evidence>
<comment type="pathway">
    <text evidence="3">Carbohydrate degradation; pentose phosphate pathway; D-ribulose 5-phosphate from D-glucose 6-phosphate (oxidative stage): step 2/3.</text>
</comment>
<dbReference type="InterPro" id="IPR029063">
    <property type="entry name" value="SAM-dependent_MTases_sf"/>
</dbReference>
<comment type="catalytic activity">
    <reaction evidence="1">
        <text>6-phospho-D-glucono-1,5-lactone + H2O = 6-phospho-D-gluconate + H(+)</text>
        <dbReference type="Rhea" id="RHEA:12556"/>
        <dbReference type="ChEBI" id="CHEBI:15377"/>
        <dbReference type="ChEBI" id="CHEBI:15378"/>
        <dbReference type="ChEBI" id="CHEBI:57955"/>
        <dbReference type="ChEBI" id="CHEBI:58759"/>
        <dbReference type="EC" id="3.1.1.31"/>
    </reaction>
</comment>
<reference evidence="11 12" key="1">
    <citation type="submission" date="2011-04" db="EMBL/GenBank/DDBJ databases">
        <title>Complete sequence of Cellulomonas fimi ATCC 484.</title>
        <authorList>
            <consortium name="US DOE Joint Genome Institute"/>
            <person name="Lucas S."/>
            <person name="Han J."/>
            <person name="Lapidus A."/>
            <person name="Cheng J.-F."/>
            <person name="Goodwin L."/>
            <person name="Pitluck S."/>
            <person name="Peters L."/>
            <person name="Chertkov O."/>
            <person name="Detter J.C."/>
            <person name="Han C."/>
            <person name="Tapia R."/>
            <person name="Land M."/>
            <person name="Hauser L."/>
            <person name="Kyrpides N."/>
            <person name="Ivanova N."/>
            <person name="Ovchinnikova G."/>
            <person name="Pagani I."/>
            <person name="Mead D."/>
            <person name="Brumm P."/>
            <person name="Woyke T."/>
        </authorList>
    </citation>
    <scope>NUCLEOTIDE SEQUENCE [LARGE SCALE GENOMIC DNA]</scope>
    <source>
        <strain evidence="12">ATCC 484 / DSM 20113 / JCM 1341 / NBRC 15513 / NCIMB 8980 / NCTC 7547</strain>
    </source>
</reference>
<keyword evidence="12" id="KW-1185">Reference proteome</keyword>
<dbReference type="eggNOG" id="COG4122">
    <property type="taxonomic scope" value="Bacteria"/>
</dbReference>
<evidence type="ECO:0000256" key="8">
    <source>
        <dbReference type="ARBA" id="ARBA00022679"/>
    </source>
</evidence>
<dbReference type="PROSITE" id="PS51682">
    <property type="entry name" value="SAM_OMT_I"/>
    <property type="match status" value="1"/>
</dbReference>
<evidence type="ECO:0000256" key="9">
    <source>
        <dbReference type="ARBA" id="ARBA00022691"/>
    </source>
</evidence>
<evidence type="ECO:0000256" key="4">
    <source>
        <dbReference type="ARBA" id="ARBA00010662"/>
    </source>
</evidence>
<dbReference type="HOGENOM" id="CLU_043013_0_0_11"/>
<dbReference type="CDD" id="cd02440">
    <property type="entry name" value="AdoMet_MTases"/>
    <property type="match status" value="1"/>
</dbReference>
<dbReference type="Pfam" id="PF01182">
    <property type="entry name" value="Glucosamine_iso"/>
    <property type="match status" value="1"/>
</dbReference>
<keyword evidence="8" id="KW-0808">Transferase</keyword>
<dbReference type="PANTHER" id="PTHR11054:SF0">
    <property type="entry name" value="6-PHOSPHOGLUCONOLACTONASE"/>
    <property type="match status" value="1"/>
</dbReference>
<dbReference type="PANTHER" id="PTHR11054">
    <property type="entry name" value="6-PHOSPHOGLUCONOLACTONASE"/>
    <property type="match status" value="1"/>
</dbReference>
<evidence type="ECO:0000256" key="6">
    <source>
        <dbReference type="ARBA" id="ARBA00020337"/>
    </source>
</evidence>
<comment type="similarity">
    <text evidence="4">Belongs to the glucosamine/galactosamine-6-phosphate isomerase family. 6-phosphogluconolactonase subfamily.</text>
</comment>
<dbReference type="InterPro" id="IPR002935">
    <property type="entry name" value="SAM_O-MeTrfase"/>
</dbReference>
<dbReference type="RefSeq" id="WP_013771025.1">
    <property type="nucleotide sequence ID" value="NC_015514.1"/>
</dbReference>
<dbReference type="UniPathway" id="UPA00115">
    <property type="reaction ID" value="UER00409"/>
</dbReference>
<keyword evidence="9" id="KW-0949">S-adenosyl-L-methionine</keyword>
<dbReference type="KEGG" id="cfi:Celf_1869"/>
<dbReference type="InterPro" id="IPR006148">
    <property type="entry name" value="Glc/Gal-6P_isomerase"/>
</dbReference>
<dbReference type="CDD" id="cd01400">
    <property type="entry name" value="6PGL"/>
    <property type="match status" value="1"/>
</dbReference>
<evidence type="ECO:0000313" key="11">
    <source>
        <dbReference type="EMBL" id="AEE45999.1"/>
    </source>
</evidence>
<dbReference type="GO" id="GO:0017057">
    <property type="term" value="F:6-phosphogluconolactonase activity"/>
    <property type="evidence" value="ECO:0007669"/>
    <property type="project" value="UniProtKB-EC"/>
</dbReference>
<evidence type="ECO:0000256" key="3">
    <source>
        <dbReference type="ARBA" id="ARBA00004961"/>
    </source>
</evidence>
<dbReference type="Gene3D" id="3.40.50.1360">
    <property type="match status" value="1"/>
</dbReference>
<dbReference type="SUPFAM" id="SSF100950">
    <property type="entry name" value="NagB/RpiA/CoA transferase-like"/>
    <property type="match status" value="1"/>
</dbReference>
<evidence type="ECO:0000256" key="7">
    <source>
        <dbReference type="ARBA" id="ARBA00022603"/>
    </source>
</evidence>
<keyword evidence="7" id="KW-0489">Methyltransferase</keyword>
<evidence type="ECO:0000256" key="5">
    <source>
        <dbReference type="ARBA" id="ARBA00013198"/>
    </source>
</evidence>
<gene>
    <name evidence="11" type="ordered locus">Celf_1869</name>
</gene>
<dbReference type="Proteomes" id="UP000008460">
    <property type="component" value="Chromosome"/>
</dbReference>
<dbReference type="STRING" id="590998.Celf_1869"/>
<feature type="domain" description="Glucosamine/galactosamine-6-phosphate isomerase" evidence="10">
    <location>
        <begin position="11"/>
        <end position="238"/>
    </location>
</feature>
<dbReference type="SUPFAM" id="SSF53335">
    <property type="entry name" value="S-adenosyl-L-methionine-dependent methyltransferases"/>
    <property type="match status" value="1"/>
</dbReference>
<protein>
    <recommendedName>
        <fullName evidence="6">6-phosphogluconolactonase</fullName>
        <ecNumber evidence="5">3.1.1.31</ecNumber>
    </recommendedName>
</protein>
<dbReference type="GO" id="GO:0006098">
    <property type="term" value="P:pentose-phosphate shunt"/>
    <property type="evidence" value="ECO:0007669"/>
    <property type="project" value="UniProtKB-UniPathway"/>
</dbReference>
<organism evidence="11 12">
    <name type="scientific">Cellulomonas fimi (strain ATCC 484 / DSM 20113 / JCM 1341 / CCUG 24087 / LMG 16345 / NBRC 15513 / NCIMB 8980 / NCTC 7547 / NRS-133)</name>
    <dbReference type="NCBI Taxonomy" id="590998"/>
    <lineage>
        <taxon>Bacteria</taxon>
        <taxon>Bacillati</taxon>
        <taxon>Actinomycetota</taxon>
        <taxon>Actinomycetes</taxon>
        <taxon>Micrococcales</taxon>
        <taxon>Cellulomonadaceae</taxon>
        <taxon>Cellulomonas</taxon>
    </lineage>
</organism>
<dbReference type="GO" id="GO:0005975">
    <property type="term" value="P:carbohydrate metabolic process"/>
    <property type="evidence" value="ECO:0007669"/>
    <property type="project" value="InterPro"/>
</dbReference>
<dbReference type="Gene3D" id="3.40.50.150">
    <property type="entry name" value="Vaccinia Virus protein VP39"/>
    <property type="match status" value="1"/>
</dbReference>
<dbReference type="InterPro" id="IPR005900">
    <property type="entry name" value="6-phosphogluconolactonase_DevB"/>
</dbReference>
<dbReference type="GO" id="GO:0032259">
    <property type="term" value="P:methylation"/>
    <property type="evidence" value="ECO:0007669"/>
    <property type="project" value="UniProtKB-KW"/>
</dbReference>
<dbReference type="Pfam" id="PF01596">
    <property type="entry name" value="Methyltransf_3"/>
    <property type="match status" value="1"/>
</dbReference>
<evidence type="ECO:0000313" key="12">
    <source>
        <dbReference type="Proteomes" id="UP000008460"/>
    </source>
</evidence>
<sequence>MSRRDVVVHPDATVLADAVAARLLTRLLDLQSHRSPVHVVLTGGTVGIASLAAVARSPLRDAVDWTGVHLWWGDERFLPDGHAARNETQAREALLDGLDALPAANVHPIPALSQDVPTPEAAAAAYARTLASFAPPGLLAPRFDVALFGMGPDGHVASLFPGHDTVHVTGVATVAVHDSPKPPPLRVSLTFDVVRASREVWVVAAGAEKAAAVASALSGAPVAETPAAGALGTERTLWLVDAAATTEAAPGAAGDAPTSVEGAGAVEGWSAVDAWFEQLAPQDVALVDAARSAREADLPDIAVSPLQGKFLHLLAQAVGARRVLELGTLGGYSTLWLARALPPDGTVATLEVSPEHARVARETFVRAGVDDQVEVLVGPAAQTLDRLAADGIEPFDLVFVDADKQTLAQYLDQVAGLVRPGALVVVDNVVRGGAVVDAQHPDDRVQGVRRFVERVVEDPRWDATALQTVGSKGYDGFALVRRTTA</sequence>
<dbReference type="InterPro" id="IPR037171">
    <property type="entry name" value="NagB/RpiA_transferase-like"/>
</dbReference>
<dbReference type="NCBIfam" id="TIGR01198">
    <property type="entry name" value="pgl"/>
    <property type="match status" value="1"/>
</dbReference>
<evidence type="ECO:0000256" key="1">
    <source>
        <dbReference type="ARBA" id="ARBA00000832"/>
    </source>
</evidence>